<evidence type="ECO:0000313" key="4">
    <source>
        <dbReference type="Proteomes" id="UP000468687"/>
    </source>
</evidence>
<dbReference type="InterPro" id="IPR025326">
    <property type="entry name" value="DUF4232"/>
</dbReference>
<keyword evidence="4" id="KW-1185">Reference proteome</keyword>
<dbReference type="EMBL" id="JAAGXA010000025">
    <property type="protein sequence ID" value="NEN80633.1"/>
    <property type="molecule type" value="Genomic_DNA"/>
</dbReference>
<organism evidence="3 4">
    <name type="scientific">Nocardioides zeae</name>
    <dbReference type="NCBI Taxonomy" id="1457234"/>
    <lineage>
        <taxon>Bacteria</taxon>
        <taxon>Bacillati</taxon>
        <taxon>Actinomycetota</taxon>
        <taxon>Actinomycetes</taxon>
        <taxon>Propionibacteriales</taxon>
        <taxon>Nocardioidaceae</taxon>
        <taxon>Nocardioides</taxon>
    </lineage>
</organism>
<dbReference type="RefSeq" id="WP_163774710.1">
    <property type="nucleotide sequence ID" value="NZ_JAAGXA010000025.1"/>
</dbReference>
<feature type="compositionally biased region" description="Low complexity" evidence="1">
    <location>
        <begin position="83"/>
        <end position="98"/>
    </location>
</feature>
<dbReference type="Pfam" id="PF14016">
    <property type="entry name" value="DUF4232"/>
    <property type="match status" value="1"/>
</dbReference>
<evidence type="ECO:0000259" key="2">
    <source>
        <dbReference type="Pfam" id="PF14016"/>
    </source>
</evidence>
<protein>
    <submittedName>
        <fullName evidence="3">DUF4232 domain-containing protein</fullName>
    </submittedName>
</protein>
<dbReference type="AlphaFoldDB" id="A0A6P0HPU8"/>
<comment type="caution">
    <text evidence="3">The sequence shown here is derived from an EMBL/GenBank/DDBJ whole genome shotgun (WGS) entry which is preliminary data.</text>
</comment>
<accession>A0A6P0HPU8</accession>
<evidence type="ECO:0000313" key="3">
    <source>
        <dbReference type="EMBL" id="NEN80633.1"/>
    </source>
</evidence>
<gene>
    <name evidence="3" type="ORF">G3T38_20480</name>
</gene>
<name>A0A6P0HPU8_9ACTN</name>
<reference evidence="3 4" key="1">
    <citation type="journal article" date="2014" name="Int. J. Syst. Evol. Microbiol.">
        <title>Nocardioides zeae sp. nov., isolated from the stem of Zea mays.</title>
        <authorList>
            <person name="Glaeser S.P."/>
            <person name="McInroy J.A."/>
            <person name="Busse H.J."/>
            <person name="Kampfer P."/>
        </authorList>
    </citation>
    <scope>NUCLEOTIDE SEQUENCE [LARGE SCALE GENOMIC DNA]</scope>
    <source>
        <strain evidence="3 4">JCM 30728</strain>
    </source>
</reference>
<feature type="domain" description="DUF4232" evidence="2">
    <location>
        <begin position="99"/>
        <end position="197"/>
    </location>
</feature>
<dbReference type="Proteomes" id="UP000468687">
    <property type="component" value="Unassembled WGS sequence"/>
</dbReference>
<feature type="compositionally biased region" description="Low complexity" evidence="1">
    <location>
        <begin position="37"/>
        <end position="58"/>
    </location>
</feature>
<evidence type="ECO:0000256" key="1">
    <source>
        <dbReference type="SAM" id="MobiDB-lite"/>
    </source>
</evidence>
<proteinExistence type="predicted"/>
<feature type="region of interest" description="Disordered" evidence="1">
    <location>
        <begin position="37"/>
        <end position="103"/>
    </location>
</feature>
<sequence length="240" mass="24190">MTGRGPGEEHERRPVRRGAALLAVTLAAWGATLAGCAAQQPGGAGASEASEAARASASTEPPRDGTGFTPEPEPPPVTPDQPAPVSDPDAVPPAAGAPCQPSQLIAVSTPVDAATGYRQMDVVVTNTSDLACVLDGFPGVDGTGLAGSDLTLARVEGVWSDPADGEARTLEVAPGAAARVHVGWRGDPVGPYDERVGAFQLVLDGTADGPGVGVALDPAAYPLDIIDGHEVRTSGWLPVR</sequence>
<feature type="compositionally biased region" description="Pro residues" evidence="1">
    <location>
        <begin position="71"/>
        <end position="82"/>
    </location>
</feature>